<dbReference type="AlphaFoldDB" id="A0A3M7T5B6"/>
<evidence type="ECO:0000256" key="1">
    <source>
        <dbReference type="SAM" id="Phobius"/>
    </source>
</evidence>
<feature type="transmembrane region" description="Helical" evidence="1">
    <location>
        <begin position="55"/>
        <end position="73"/>
    </location>
</feature>
<organism evidence="2 3">
    <name type="scientific">Brachionus plicatilis</name>
    <name type="common">Marine rotifer</name>
    <name type="synonym">Brachionus muelleri</name>
    <dbReference type="NCBI Taxonomy" id="10195"/>
    <lineage>
        <taxon>Eukaryota</taxon>
        <taxon>Metazoa</taxon>
        <taxon>Spiralia</taxon>
        <taxon>Gnathifera</taxon>
        <taxon>Rotifera</taxon>
        <taxon>Eurotatoria</taxon>
        <taxon>Monogononta</taxon>
        <taxon>Pseudotrocha</taxon>
        <taxon>Ploima</taxon>
        <taxon>Brachionidae</taxon>
        <taxon>Brachionus</taxon>
    </lineage>
</organism>
<dbReference type="Proteomes" id="UP000276133">
    <property type="component" value="Unassembled WGS sequence"/>
</dbReference>
<sequence>MPVCKIRGHGRPKNVYSIYVARTSFLALMLIFLRKKRRYRTKRSSRIRRGIEKHVIENFFSVNLFIFNFYKTFHCIFD</sequence>
<proteinExistence type="predicted"/>
<keyword evidence="1" id="KW-0812">Transmembrane</keyword>
<evidence type="ECO:0000313" key="2">
    <source>
        <dbReference type="EMBL" id="RNA43030.1"/>
    </source>
</evidence>
<name>A0A3M7T5B6_BRAPC</name>
<feature type="transmembrane region" description="Helical" evidence="1">
    <location>
        <begin position="16"/>
        <end position="34"/>
    </location>
</feature>
<gene>
    <name evidence="2" type="ORF">BpHYR1_008543</name>
</gene>
<reference evidence="2 3" key="1">
    <citation type="journal article" date="2018" name="Sci. Rep.">
        <title>Genomic signatures of local adaptation to the degree of environmental predictability in rotifers.</title>
        <authorList>
            <person name="Franch-Gras L."/>
            <person name="Hahn C."/>
            <person name="Garcia-Roger E.M."/>
            <person name="Carmona M.J."/>
            <person name="Serra M."/>
            <person name="Gomez A."/>
        </authorList>
    </citation>
    <scope>NUCLEOTIDE SEQUENCE [LARGE SCALE GENOMIC DNA]</scope>
    <source>
        <strain evidence="2">HYR1</strain>
    </source>
</reference>
<protein>
    <submittedName>
        <fullName evidence="2">Uncharacterized protein</fullName>
    </submittedName>
</protein>
<keyword evidence="1" id="KW-0472">Membrane</keyword>
<comment type="caution">
    <text evidence="2">The sequence shown here is derived from an EMBL/GenBank/DDBJ whole genome shotgun (WGS) entry which is preliminary data.</text>
</comment>
<keyword evidence="3" id="KW-1185">Reference proteome</keyword>
<evidence type="ECO:0000313" key="3">
    <source>
        <dbReference type="Proteomes" id="UP000276133"/>
    </source>
</evidence>
<accession>A0A3M7T5B6</accession>
<keyword evidence="1" id="KW-1133">Transmembrane helix</keyword>
<dbReference type="EMBL" id="REGN01000289">
    <property type="protein sequence ID" value="RNA43030.1"/>
    <property type="molecule type" value="Genomic_DNA"/>
</dbReference>